<evidence type="ECO:0000313" key="1">
    <source>
        <dbReference type="EMBL" id="TCK52056.1"/>
    </source>
</evidence>
<dbReference type="InterPro" id="IPR036866">
    <property type="entry name" value="RibonucZ/Hydroxyglut_hydro"/>
</dbReference>
<protein>
    <submittedName>
        <fullName evidence="1">Ribonuclease BN (tRNA processing enzyme)</fullName>
    </submittedName>
</protein>
<sequence length="248" mass="27882">MKVEMLGIGSAYSRHWTTSALWIESSKYNWLIDCGPTVPRALWFKQIDLDQLDIIYFTHIHPDHCLGLATLVNYLHSHHRCQPLTIMAQHEQQPYLSSLLEMASIEEPLNFQIIWQDIHDQGIVGSQHYASALSHHPVANRSLLLKVDDLQLFYSGDGKPTAQTIKLIQQADLIVHECGNAALKAPIANGHSHLSELQAIALTTADTPWRLYHCPDEHQSELSDALRSMPHMALAQETLLATDGIIYG</sequence>
<dbReference type="AlphaFoldDB" id="A0A4R1JLY5"/>
<dbReference type="GO" id="GO:0042781">
    <property type="term" value="F:3'-tRNA processing endoribonuclease activity"/>
    <property type="evidence" value="ECO:0007669"/>
    <property type="project" value="TreeGrafter"/>
</dbReference>
<name>A0A4R1JLY5_9GAMM</name>
<dbReference type="SUPFAM" id="SSF56281">
    <property type="entry name" value="Metallo-hydrolase/oxidoreductase"/>
    <property type="match status" value="1"/>
</dbReference>
<proteinExistence type="predicted"/>
<comment type="caution">
    <text evidence="1">The sequence shown here is derived from an EMBL/GenBank/DDBJ whole genome shotgun (WGS) entry which is preliminary data.</text>
</comment>
<accession>A0A4R1JLY5</accession>
<dbReference type="Pfam" id="PF23023">
    <property type="entry name" value="Anti-Pycsar_Apyc1"/>
    <property type="match status" value="1"/>
</dbReference>
<dbReference type="Proteomes" id="UP000295565">
    <property type="component" value="Unassembled WGS sequence"/>
</dbReference>
<dbReference type="Gene3D" id="3.60.15.10">
    <property type="entry name" value="Ribonuclease Z/Hydroxyacylglutathione hydrolase-like"/>
    <property type="match status" value="1"/>
</dbReference>
<keyword evidence="2" id="KW-1185">Reference proteome</keyword>
<dbReference type="OrthoDB" id="9803916at2"/>
<gene>
    <name evidence="1" type="ORF">EV690_2156</name>
</gene>
<dbReference type="RefSeq" id="WP_131912959.1">
    <property type="nucleotide sequence ID" value="NZ_OU594967.1"/>
</dbReference>
<dbReference type="PANTHER" id="PTHR46018">
    <property type="entry name" value="ZINC PHOSPHODIESTERASE ELAC PROTEIN 1"/>
    <property type="match status" value="1"/>
</dbReference>
<reference evidence="1 2" key="1">
    <citation type="submission" date="2019-03" db="EMBL/GenBank/DDBJ databases">
        <title>Genomic Encyclopedia of Type Strains, Phase IV (KMG-IV): sequencing the most valuable type-strain genomes for metagenomic binning, comparative biology and taxonomic classification.</title>
        <authorList>
            <person name="Goeker M."/>
        </authorList>
    </citation>
    <scope>NUCLEOTIDE SEQUENCE [LARGE SCALE GENOMIC DNA]</scope>
    <source>
        <strain evidence="1 2">DSM 18577</strain>
    </source>
</reference>
<dbReference type="PANTHER" id="PTHR46018:SF2">
    <property type="entry name" value="ZINC PHOSPHODIESTERASE ELAC PROTEIN 1"/>
    <property type="match status" value="1"/>
</dbReference>
<organism evidence="1 2">
    <name type="scientific">Celerinatantimonas diazotrophica</name>
    <dbReference type="NCBI Taxonomy" id="412034"/>
    <lineage>
        <taxon>Bacteria</taxon>
        <taxon>Pseudomonadati</taxon>
        <taxon>Pseudomonadota</taxon>
        <taxon>Gammaproteobacteria</taxon>
        <taxon>Celerinatantimonadaceae</taxon>
        <taxon>Celerinatantimonas</taxon>
    </lineage>
</organism>
<dbReference type="EMBL" id="SMGD01000013">
    <property type="protein sequence ID" value="TCK52056.1"/>
    <property type="molecule type" value="Genomic_DNA"/>
</dbReference>
<evidence type="ECO:0000313" key="2">
    <source>
        <dbReference type="Proteomes" id="UP000295565"/>
    </source>
</evidence>